<sequence>MIFPFKSSLNFPTTVLFSSLYNT</sequence>
<proteinExistence type="predicted"/>
<evidence type="ECO:0000313" key="2">
    <source>
        <dbReference type="WBParaSite" id="Hba_04779"/>
    </source>
</evidence>
<dbReference type="AlphaFoldDB" id="A0A1I7WIE5"/>
<accession>A0A1I7WIE5</accession>
<keyword evidence="1" id="KW-1185">Reference proteome</keyword>
<reference evidence="2" key="1">
    <citation type="submission" date="2016-11" db="UniProtKB">
        <authorList>
            <consortium name="WormBaseParasite"/>
        </authorList>
    </citation>
    <scope>IDENTIFICATION</scope>
</reference>
<organism evidence="1 2">
    <name type="scientific">Heterorhabditis bacteriophora</name>
    <name type="common">Entomopathogenic nematode worm</name>
    <dbReference type="NCBI Taxonomy" id="37862"/>
    <lineage>
        <taxon>Eukaryota</taxon>
        <taxon>Metazoa</taxon>
        <taxon>Ecdysozoa</taxon>
        <taxon>Nematoda</taxon>
        <taxon>Chromadorea</taxon>
        <taxon>Rhabditida</taxon>
        <taxon>Rhabditina</taxon>
        <taxon>Rhabditomorpha</taxon>
        <taxon>Strongyloidea</taxon>
        <taxon>Heterorhabditidae</taxon>
        <taxon>Heterorhabditis</taxon>
    </lineage>
</organism>
<protein>
    <submittedName>
        <fullName evidence="2">Uncharacterized protein</fullName>
    </submittedName>
</protein>
<dbReference type="WBParaSite" id="Hba_04779">
    <property type="protein sequence ID" value="Hba_04779"/>
    <property type="gene ID" value="Hba_04779"/>
</dbReference>
<name>A0A1I7WIE5_HETBA</name>
<dbReference type="Proteomes" id="UP000095283">
    <property type="component" value="Unplaced"/>
</dbReference>
<evidence type="ECO:0000313" key="1">
    <source>
        <dbReference type="Proteomes" id="UP000095283"/>
    </source>
</evidence>